<organism evidence="1">
    <name type="scientific">Trichophyton rubrum CBS 288.86</name>
    <dbReference type="NCBI Taxonomy" id="1215330"/>
    <lineage>
        <taxon>Eukaryota</taxon>
        <taxon>Fungi</taxon>
        <taxon>Dikarya</taxon>
        <taxon>Ascomycota</taxon>
        <taxon>Pezizomycotina</taxon>
        <taxon>Eurotiomycetes</taxon>
        <taxon>Eurotiomycetidae</taxon>
        <taxon>Onygenales</taxon>
        <taxon>Arthrodermataceae</taxon>
        <taxon>Trichophyton</taxon>
    </lineage>
</organism>
<sequence>MSIRSTSATVNAPVPADASASTTALTHAMQALADQLRNINPPSAFITSENKAFVEQMVDLASLEDEDIAAKDIDLKIGDDIVNVQLLIQALIGCCFEWII</sequence>
<dbReference type="EMBL" id="KK207910">
    <property type="protein sequence ID" value="EZF49045.1"/>
    <property type="molecule type" value="Genomic_DNA"/>
</dbReference>
<dbReference type="HOGENOM" id="CLU_181178_0_0_1"/>
<gene>
    <name evidence="1" type="ORF">H103_07354</name>
</gene>
<dbReference type="AlphaFoldDB" id="A0A022VSJ0"/>
<dbReference type="Proteomes" id="UP000023758">
    <property type="component" value="Unassembled WGS sequence"/>
</dbReference>
<reference evidence="1" key="1">
    <citation type="submission" date="2014-02" db="EMBL/GenBank/DDBJ databases">
        <title>The Genome Sequence of Trichophyton rubrum (morphotype fischeri) CBS 288.86.</title>
        <authorList>
            <consortium name="The Broad Institute Genomics Platform"/>
            <person name="Cuomo C.A."/>
            <person name="White T.C."/>
            <person name="Graser Y."/>
            <person name="Martinez-Rossi N."/>
            <person name="Heitman J."/>
            <person name="Young S.K."/>
            <person name="Zeng Q."/>
            <person name="Gargeya S."/>
            <person name="Abouelleil A."/>
            <person name="Alvarado L."/>
            <person name="Chapman S.B."/>
            <person name="Gainer-Dewar J."/>
            <person name="Goldberg J."/>
            <person name="Griggs A."/>
            <person name="Gujja S."/>
            <person name="Hansen M."/>
            <person name="Howarth C."/>
            <person name="Imamovic A."/>
            <person name="Larimer J."/>
            <person name="Martinez D."/>
            <person name="Murphy C."/>
            <person name="Pearson M.D."/>
            <person name="Persinoti G."/>
            <person name="Poon T."/>
            <person name="Priest M."/>
            <person name="Roberts A.D."/>
            <person name="Saif S."/>
            <person name="Shea T.D."/>
            <person name="Sykes S.N."/>
            <person name="Wortman J."/>
            <person name="Nusbaum C."/>
            <person name="Birren B."/>
        </authorList>
    </citation>
    <scope>NUCLEOTIDE SEQUENCE [LARGE SCALE GENOMIC DNA]</scope>
    <source>
        <strain evidence="1">CBS 288.86</strain>
    </source>
</reference>
<evidence type="ECO:0000313" key="1">
    <source>
        <dbReference type="EMBL" id="EZF49045.1"/>
    </source>
</evidence>
<feature type="non-terminal residue" evidence="1">
    <location>
        <position position="100"/>
    </location>
</feature>
<protein>
    <submittedName>
        <fullName evidence="1">Uncharacterized protein</fullName>
    </submittedName>
</protein>
<name>A0A022VSJ0_TRIRU</name>
<proteinExistence type="predicted"/>
<accession>A0A022VSJ0</accession>